<dbReference type="SUPFAM" id="SSF55785">
    <property type="entry name" value="PYP-like sensor domain (PAS domain)"/>
    <property type="match status" value="2"/>
</dbReference>
<dbReference type="SMART" id="SM00065">
    <property type="entry name" value="GAF"/>
    <property type="match status" value="1"/>
</dbReference>
<feature type="domain" description="PAC" evidence="1">
    <location>
        <begin position="83"/>
        <end position="134"/>
    </location>
</feature>
<dbReference type="InterPro" id="IPR001610">
    <property type="entry name" value="PAC"/>
</dbReference>
<dbReference type="Gene3D" id="3.30.450.20">
    <property type="entry name" value="PAS domain"/>
    <property type="match status" value="2"/>
</dbReference>
<dbReference type="PANTHER" id="PTHR44757">
    <property type="entry name" value="DIGUANYLATE CYCLASE DGCP"/>
    <property type="match status" value="1"/>
</dbReference>
<dbReference type="NCBIfam" id="TIGR00229">
    <property type="entry name" value="sensory_box"/>
    <property type="match status" value="2"/>
</dbReference>
<gene>
    <name evidence="3" type="ORF">PXC00_04335</name>
</gene>
<dbReference type="InterPro" id="IPR000160">
    <property type="entry name" value="GGDEF_dom"/>
</dbReference>
<feature type="domain" description="PAC" evidence="1">
    <location>
        <begin position="211"/>
        <end position="263"/>
    </location>
</feature>
<dbReference type="SMART" id="SM00267">
    <property type="entry name" value="GGDEF"/>
    <property type="match status" value="1"/>
</dbReference>
<proteinExistence type="predicted"/>
<keyword evidence="4" id="KW-1185">Reference proteome</keyword>
<keyword evidence="3" id="KW-0808">Transferase</keyword>
<dbReference type="RefSeq" id="WP_275844337.1">
    <property type="nucleotide sequence ID" value="NZ_CP135996.1"/>
</dbReference>
<dbReference type="GO" id="GO:0052621">
    <property type="term" value="F:diguanylate cyclase activity"/>
    <property type="evidence" value="ECO:0007669"/>
    <property type="project" value="UniProtKB-EC"/>
</dbReference>
<dbReference type="CDD" id="cd01949">
    <property type="entry name" value="GGDEF"/>
    <property type="match status" value="1"/>
</dbReference>
<dbReference type="KEGG" id="carl:PXC00_04335"/>
<evidence type="ECO:0000313" key="4">
    <source>
        <dbReference type="Proteomes" id="UP001300604"/>
    </source>
</evidence>
<dbReference type="InterPro" id="IPR000700">
    <property type="entry name" value="PAS-assoc_C"/>
</dbReference>
<reference evidence="3" key="2">
    <citation type="submission" date="2024-06" db="EMBL/GenBank/DDBJ databases">
        <title>Caproicibacterium argilliputei sp. nov, a novel caproic acid producing anaerobic bacterium isolated from pit mud.</title>
        <authorList>
            <person name="Xia S."/>
        </authorList>
    </citation>
    <scope>NUCLEOTIDE SEQUENCE</scope>
    <source>
        <strain evidence="3">ZCY20-5</strain>
    </source>
</reference>
<dbReference type="InterPro" id="IPR013655">
    <property type="entry name" value="PAS_fold_3"/>
</dbReference>
<name>A0AA97DB17_9FIRM</name>
<dbReference type="InterPro" id="IPR035965">
    <property type="entry name" value="PAS-like_dom_sf"/>
</dbReference>
<dbReference type="InterPro" id="IPR003018">
    <property type="entry name" value="GAF"/>
</dbReference>
<organism evidence="3 4">
    <name type="scientific">Caproicibacterium argilliputei</name>
    <dbReference type="NCBI Taxonomy" id="3030016"/>
    <lineage>
        <taxon>Bacteria</taxon>
        <taxon>Bacillati</taxon>
        <taxon>Bacillota</taxon>
        <taxon>Clostridia</taxon>
        <taxon>Eubacteriales</taxon>
        <taxon>Oscillospiraceae</taxon>
        <taxon>Caproicibacterium</taxon>
    </lineage>
</organism>
<dbReference type="SMART" id="SM00086">
    <property type="entry name" value="PAC"/>
    <property type="match status" value="2"/>
</dbReference>
<dbReference type="Gene3D" id="3.30.70.270">
    <property type="match status" value="1"/>
</dbReference>
<dbReference type="NCBIfam" id="TIGR00254">
    <property type="entry name" value="GGDEF"/>
    <property type="match status" value="1"/>
</dbReference>
<dbReference type="InterPro" id="IPR029787">
    <property type="entry name" value="Nucleotide_cyclase"/>
</dbReference>
<dbReference type="PROSITE" id="PS50113">
    <property type="entry name" value="PAC"/>
    <property type="match status" value="2"/>
</dbReference>
<dbReference type="EMBL" id="CP135996">
    <property type="protein sequence ID" value="WOC33114.1"/>
    <property type="molecule type" value="Genomic_DNA"/>
</dbReference>
<dbReference type="EC" id="2.7.7.65" evidence="3"/>
<dbReference type="InterPro" id="IPR029016">
    <property type="entry name" value="GAF-like_dom_sf"/>
</dbReference>
<protein>
    <submittedName>
        <fullName evidence="3">Diguanylate cyclase</fullName>
        <ecNumber evidence="3">2.7.7.65</ecNumber>
    </submittedName>
</protein>
<accession>A0AA97DB17</accession>
<dbReference type="SUPFAM" id="SSF55781">
    <property type="entry name" value="GAF domain-like"/>
    <property type="match status" value="1"/>
</dbReference>
<dbReference type="FunFam" id="3.30.70.270:FF:000001">
    <property type="entry name" value="Diguanylate cyclase domain protein"/>
    <property type="match status" value="1"/>
</dbReference>
<evidence type="ECO:0000259" key="1">
    <source>
        <dbReference type="PROSITE" id="PS50113"/>
    </source>
</evidence>
<evidence type="ECO:0000259" key="2">
    <source>
        <dbReference type="PROSITE" id="PS50887"/>
    </source>
</evidence>
<dbReference type="Pfam" id="PF08447">
    <property type="entry name" value="PAS_3"/>
    <property type="match status" value="2"/>
</dbReference>
<dbReference type="InterPro" id="IPR043128">
    <property type="entry name" value="Rev_trsase/Diguanyl_cyclase"/>
</dbReference>
<dbReference type="PROSITE" id="PS50887">
    <property type="entry name" value="GGDEF"/>
    <property type="match status" value="1"/>
</dbReference>
<dbReference type="CDD" id="cd00130">
    <property type="entry name" value="PAS"/>
    <property type="match status" value="2"/>
</dbReference>
<dbReference type="InterPro" id="IPR052155">
    <property type="entry name" value="Biofilm_reg_signaling"/>
</dbReference>
<sequence>MLKDNEMKIESDLFEQLPCGVLICDRTPELRMECVNPEFRNMTGFTEETLQDGFQSSLLQMVHPQDRSYVAAVSAKLQEAEPLTLEYRLQKADGKCCWVLERRRVFQGVDGTRLCLCVLVDITARKEEDEQLRLNLERYKIITDQSNDIIFEWDFAQDSIYFSPNWKKKFGYTPIQTHFSRNLPVQGHVFAQDRIRLQLAMKKMREGTSFLQTEIRIRSADGVYLWCRLRASTQYDENGAPIRAVGMVTDISKEKAQRQQLLERAQRDALTGLLNKAATEKQIRAFLAAAGEEPCALMIVDLDHFKSVNDRFGHLCGDAVLTDASEAIRHLFRTSDIVGRIGGDEFMVFIPGIDRAAAMQKAHQMLQKMEHICLDDGGQHISCSIGISCYPEDAENFSDLYRFADRALYQVKRSGRADAALYTPESCRKTAELLAEREERHTWHAEHLYADSSQMLQEAFRLLSSTPDLPAACGRLLEFLSKWFHGTHICVWEYQPQLQAYRAAFAWDERALPDPQQQAALRFCEMEPALCAAGPDTLLCCEDTEELETEQGCRLRQRGVCSFLECMMTDGGRRVGLLSCENHRRTGKWPQEQRYAFRQIADLLAVYLVKFQQQQSLEQLQK</sequence>
<dbReference type="AlphaFoldDB" id="A0AA97DB17"/>
<dbReference type="SUPFAM" id="SSF55073">
    <property type="entry name" value="Nucleotide cyclase"/>
    <property type="match status" value="1"/>
</dbReference>
<dbReference type="Gene3D" id="3.30.450.40">
    <property type="match status" value="1"/>
</dbReference>
<dbReference type="SMART" id="SM00091">
    <property type="entry name" value="PAS"/>
    <property type="match status" value="2"/>
</dbReference>
<evidence type="ECO:0000313" key="3">
    <source>
        <dbReference type="EMBL" id="WOC33114.1"/>
    </source>
</evidence>
<dbReference type="Proteomes" id="UP001300604">
    <property type="component" value="Chromosome"/>
</dbReference>
<dbReference type="Pfam" id="PF01590">
    <property type="entry name" value="GAF"/>
    <property type="match status" value="1"/>
</dbReference>
<reference evidence="3" key="1">
    <citation type="submission" date="2023-09" db="EMBL/GenBank/DDBJ databases">
        <authorList>
            <person name="Zeng C."/>
        </authorList>
    </citation>
    <scope>NUCLEOTIDE SEQUENCE</scope>
    <source>
        <strain evidence="3">ZCY20-5</strain>
    </source>
</reference>
<dbReference type="Pfam" id="PF00990">
    <property type="entry name" value="GGDEF"/>
    <property type="match status" value="1"/>
</dbReference>
<keyword evidence="3" id="KW-0548">Nucleotidyltransferase</keyword>
<dbReference type="PANTHER" id="PTHR44757:SF2">
    <property type="entry name" value="BIOFILM ARCHITECTURE MAINTENANCE PROTEIN MBAA"/>
    <property type="match status" value="1"/>
</dbReference>
<dbReference type="InterPro" id="IPR000014">
    <property type="entry name" value="PAS"/>
</dbReference>
<feature type="domain" description="GGDEF" evidence="2">
    <location>
        <begin position="293"/>
        <end position="424"/>
    </location>
</feature>